<dbReference type="InterPro" id="IPR036404">
    <property type="entry name" value="Jacalin-like_lectin_dom_sf"/>
</dbReference>
<dbReference type="OrthoDB" id="581739at2759"/>
<dbReference type="Proteomes" id="UP000626092">
    <property type="component" value="Unassembled WGS sequence"/>
</dbReference>
<organism evidence="4 5">
    <name type="scientific">Rhododendron simsii</name>
    <name type="common">Sims's rhododendron</name>
    <dbReference type="NCBI Taxonomy" id="118357"/>
    <lineage>
        <taxon>Eukaryota</taxon>
        <taxon>Viridiplantae</taxon>
        <taxon>Streptophyta</taxon>
        <taxon>Embryophyta</taxon>
        <taxon>Tracheophyta</taxon>
        <taxon>Spermatophyta</taxon>
        <taxon>Magnoliopsida</taxon>
        <taxon>eudicotyledons</taxon>
        <taxon>Gunneridae</taxon>
        <taxon>Pentapetalae</taxon>
        <taxon>asterids</taxon>
        <taxon>Ericales</taxon>
        <taxon>Ericaceae</taxon>
        <taxon>Ericoideae</taxon>
        <taxon>Rhodoreae</taxon>
        <taxon>Rhododendron</taxon>
    </lineage>
</organism>
<accession>A0A834G4G5</accession>
<dbReference type="SUPFAM" id="SSF51101">
    <property type="entry name" value="Mannose-binding lectins"/>
    <property type="match status" value="1"/>
</dbReference>
<gene>
    <name evidence="4" type="ORF">RHSIM_Rhsim12G0044700</name>
</gene>
<comment type="similarity">
    <text evidence="1">Belongs to the jacalin lectin family.</text>
</comment>
<dbReference type="EMBL" id="WJXA01000012">
    <property type="protein sequence ID" value="KAF7124765.1"/>
    <property type="molecule type" value="Genomic_DNA"/>
</dbReference>
<dbReference type="AlphaFoldDB" id="A0A834G4G5"/>
<evidence type="ECO:0000313" key="5">
    <source>
        <dbReference type="Proteomes" id="UP000626092"/>
    </source>
</evidence>
<dbReference type="Pfam" id="PF01419">
    <property type="entry name" value="Jacalin"/>
    <property type="match status" value="1"/>
</dbReference>
<reference evidence="4" key="1">
    <citation type="submission" date="2019-11" db="EMBL/GenBank/DDBJ databases">
        <authorList>
            <person name="Liu Y."/>
            <person name="Hou J."/>
            <person name="Li T.-Q."/>
            <person name="Guan C.-H."/>
            <person name="Wu X."/>
            <person name="Wu H.-Z."/>
            <person name="Ling F."/>
            <person name="Zhang R."/>
            <person name="Shi X.-G."/>
            <person name="Ren J.-P."/>
            <person name="Chen E.-F."/>
            <person name="Sun J.-M."/>
        </authorList>
    </citation>
    <scope>NUCLEOTIDE SEQUENCE</scope>
    <source>
        <strain evidence="4">Adult_tree_wgs_1</strain>
        <tissue evidence="4">Leaves</tissue>
    </source>
</reference>
<feature type="domain" description="Jacalin-type lectin" evidence="3">
    <location>
        <begin position="51"/>
        <end position="108"/>
    </location>
</feature>
<dbReference type="Gene3D" id="2.100.10.30">
    <property type="entry name" value="Jacalin-like lectin domain"/>
    <property type="match status" value="2"/>
</dbReference>
<keyword evidence="2" id="KW-0430">Lectin</keyword>
<dbReference type="InterPro" id="IPR001229">
    <property type="entry name" value="Jacalin-like_lectin_dom"/>
</dbReference>
<evidence type="ECO:0000259" key="3">
    <source>
        <dbReference type="Pfam" id="PF01419"/>
    </source>
</evidence>
<keyword evidence="5" id="KW-1185">Reference proteome</keyword>
<evidence type="ECO:0000256" key="2">
    <source>
        <dbReference type="ARBA" id="ARBA00022734"/>
    </source>
</evidence>
<name>A0A834G4G5_RHOSS</name>
<comment type="caution">
    <text evidence="4">The sequence shown here is derived from an EMBL/GenBank/DDBJ whole genome shotgun (WGS) entry which is preliminary data.</text>
</comment>
<evidence type="ECO:0000313" key="4">
    <source>
        <dbReference type="EMBL" id="KAF7124765.1"/>
    </source>
</evidence>
<proteinExistence type="inferred from homology"/>
<protein>
    <recommendedName>
        <fullName evidence="3">Jacalin-type lectin domain-containing protein</fullName>
    </recommendedName>
</protein>
<evidence type="ECO:0000256" key="1">
    <source>
        <dbReference type="ARBA" id="ARBA00006568"/>
    </source>
</evidence>
<dbReference type="GO" id="GO:0030246">
    <property type="term" value="F:carbohydrate binding"/>
    <property type="evidence" value="ECO:0007669"/>
    <property type="project" value="UniProtKB-KW"/>
</dbReference>
<sequence>MCDSSCREAYKYLQTPQDTSIQPFDRSLHWHQESPTFQMAMISSEQGWVSLGPWGGKSGEYSAYKATGPIMQITIRHGDVIDSILFESQSYNGNVIGSSVKIGGTGGSLFAKGNVGNEGGCISLGLEGGKEGAYWAYKADEPIMVISIRYGEAIDSILFQSRTGNKLGRTMKIGDNGGGTTKTVGHSIAHSWI</sequence>